<dbReference type="InterPro" id="IPR009686">
    <property type="entry name" value="Senescence/spartin_C"/>
</dbReference>
<dbReference type="PANTHER" id="PTHR21068">
    <property type="entry name" value="SPARTIN"/>
    <property type="match status" value="1"/>
</dbReference>
<dbReference type="AlphaFoldDB" id="A0AAV3S3C3"/>
<dbReference type="InterPro" id="IPR045036">
    <property type="entry name" value="Spartin-like"/>
</dbReference>
<protein>
    <recommendedName>
        <fullName evidence="2">Senescence domain-containing protein</fullName>
    </recommendedName>
</protein>
<comment type="caution">
    <text evidence="3">The sequence shown here is derived from an EMBL/GenBank/DDBJ whole genome shotgun (WGS) entry which is preliminary data.</text>
</comment>
<dbReference type="PANTHER" id="PTHR21068:SF36">
    <property type="entry name" value="SENESCENCE_DEHYDRATION-ASSOCIATED PROTEIN-LIKE PROTEIN"/>
    <property type="match status" value="1"/>
</dbReference>
<evidence type="ECO:0000313" key="3">
    <source>
        <dbReference type="EMBL" id="GAA0187257.1"/>
    </source>
</evidence>
<accession>A0AAV3S3C3</accession>
<feature type="compositionally biased region" description="Basic residues" evidence="1">
    <location>
        <begin position="208"/>
        <end position="226"/>
    </location>
</feature>
<evidence type="ECO:0000313" key="4">
    <source>
        <dbReference type="Proteomes" id="UP001454036"/>
    </source>
</evidence>
<feature type="region of interest" description="Disordered" evidence="1">
    <location>
        <begin position="193"/>
        <end position="226"/>
    </location>
</feature>
<proteinExistence type="predicted"/>
<feature type="domain" description="Senescence" evidence="2">
    <location>
        <begin position="161"/>
        <end position="342"/>
    </location>
</feature>
<reference evidence="3 4" key="1">
    <citation type="submission" date="2024-01" db="EMBL/GenBank/DDBJ databases">
        <title>The complete chloroplast genome sequence of Lithospermum erythrorhizon: insights into the phylogenetic relationship among Boraginaceae species and the maternal lineages of purple gromwells.</title>
        <authorList>
            <person name="Okada T."/>
            <person name="Watanabe K."/>
        </authorList>
    </citation>
    <scope>NUCLEOTIDE SEQUENCE [LARGE SCALE GENOMIC DNA]</scope>
</reference>
<feature type="compositionally biased region" description="Basic and acidic residues" evidence="1">
    <location>
        <begin position="195"/>
        <end position="207"/>
    </location>
</feature>
<evidence type="ECO:0000256" key="1">
    <source>
        <dbReference type="SAM" id="MobiDB-lite"/>
    </source>
</evidence>
<dbReference type="EMBL" id="BAABME010014535">
    <property type="protein sequence ID" value="GAA0187257.1"/>
    <property type="molecule type" value="Genomic_DNA"/>
</dbReference>
<dbReference type="GO" id="GO:0005886">
    <property type="term" value="C:plasma membrane"/>
    <property type="evidence" value="ECO:0007669"/>
    <property type="project" value="TreeGrafter"/>
</dbReference>
<keyword evidence="4" id="KW-1185">Reference proteome</keyword>
<evidence type="ECO:0000259" key="2">
    <source>
        <dbReference type="Pfam" id="PF06911"/>
    </source>
</evidence>
<gene>
    <name evidence="3" type="ORF">LIER_34545</name>
</gene>
<organism evidence="3 4">
    <name type="scientific">Lithospermum erythrorhizon</name>
    <name type="common">Purple gromwell</name>
    <name type="synonym">Lithospermum officinale var. erythrorhizon</name>
    <dbReference type="NCBI Taxonomy" id="34254"/>
    <lineage>
        <taxon>Eukaryota</taxon>
        <taxon>Viridiplantae</taxon>
        <taxon>Streptophyta</taxon>
        <taxon>Embryophyta</taxon>
        <taxon>Tracheophyta</taxon>
        <taxon>Spermatophyta</taxon>
        <taxon>Magnoliopsida</taxon>
        <taxon>eudicotyledons</taxon>
        <taxon>Gunneridae</taxon>
        <taxon>Pentapetalae</taxon>
        <taxon>asterids</taxon>
        <taxon>lamiids</taxon>
        <taxon>Boraginales</taxon>
        <taxon>Boraginaceae</taxon>
        <taxon>Boraginoideae</taxon>
        <taxon>Lithospermeae</taxon>
        <taxon>Lithospermum</taxon>
    </lineage>
</organism>
<dbReference type="Proteomes" id="UP001454036">
    <property type="component" value="Unassembled WGS sequence"/>
</dbReference>
<sequence>MNWCKQKPAKTAKEIQVSQSNVKHEILLSLSSCKVHLMDEGEAIELANDDFKIIKIAEDDVSIAIVIKIGDEIQWPLTKDEPVVKIDAVMYLFSLPMQDGSNPLSYGVTFFKQNERNLLLLDSFLKENSLFTCSDLSNINRDLDWKEFAPRIEDYNNVLAKAIAGGTGQIVKGIFKLSNAYANQVHKGGETMLLQEEKNDVAHTEKERKKKKSDKKKNSVNKSLKRVRKLSKMTEKMTKTLLDGLGIASGTIMGPIVKSKHGKAFFTMVPGEVLLASLDAVNRILDAAEAAEKHAMSATSGAVTGMVSKRFGENAAEATGDTLATVGHVAGIAWNIFKIRKALNPASAVSSGVLKTERTMKN</sequence>
<name>A0AAV3S3C3_LITER</name>
<dbReference type="Pfam" id="PF06911">
    <property type="entry name" value="Senescence"/>
    <property type="match status" value="1"/>
</dbReference>